<dbReference type="RefSeq" id="WP_381511775.1">
    <property type="nucleotide sequence ID" value="NZ_JBHUEL010000003.1"/>
</dbReference>
<protein>
    <submittedName>
        <fullName evidence="3">DUF5681 domain-containing protein</fullName>
    </submittedName>
</protein>
<evidence type="ECO:0000313" key="4">
    <source>
        <dbReference type="Proteomes" id="UP001597215"/>
    </source>
</evidence>
<gene>
    <name evidence="3" type="ORF">ACFSAG_04525</name>
</gene>
<proteinExistence type="predicted"/>
<dbReference type="EMBL" id="JBHUEL010000003">
    <property type="protein sequence ID" value="MFD1766108.1"/>
    <property type="molecule type" value="Genomic_DNA"/>
</dbReference>
<comment type="caution">
    <text evidence="3">The sequence shown here is derived from an EMBL/GenBank/DDBJ whole genome shotgun (WGS) entry which is preliminary data.</text>
</comment>
<keyword evidence="4" id="KW-1185">Reference proteome</keyword>
<organism evidence="3 4">
    <name type="scientific">Sphingorhabdus buctiana</name>
    <dbReference type="NCBI Taxonomy" id="1508805"/>
    <lineage>
        <taxon>Bacteria</taxon>
        <taxon>Pseudomonadati</taxon>
        <taxon>Pseudomonadota</taxon>
        <taxon>Alphaproteobacteria</taxon>
        <taxon>Sphingomonadales</taxon>
        <taxon>Sphingomonadaceae</taxon>
        <taxon>Sphingorhabdus</taxon>
    </lineage>
</organism>
<dbReference type="InterPro" id="IPR043736">
    <property type="entry name" value="DUF5681"/>
</dbReference>
<dbReference type="Proteomes" id="UP001597215">
    <property type="component" value="Unassembled WGS sequence"/>
</dbReference>
<dbReference type="Pfam" id="PF18932">
    <property type="entry name" value="DUF5681"/>
    <property type="match status" value="1"/>
</dbReference>
<feature type="domain" description="DUF5681" evidence="2">
    <location>
        <begin position="22"/>
        <end position="109"/>
    </location>
</feature>
<feature type="region of interest" description="Disordered" evidence="1">
    <location>
        <begin position="1"/>
        <end position="50"/>
    </location>
</feature>
<evidence type="ECO:0000313" key="3">
    <source>
        <dbReference type="EMBL" id="MFD1766108.1"/>
    </source>
</evidence>
<name>A0ABW4MCG9_9SPHN</name>
<reference evidence="4" key="1">
    <citation type="journal article" date="2019" name="Int. J. Syst. Evol. Microbiol.">
        <title>The Global Catalogue of Microorganisms (GCM) 10K type strain sequencing project: providing services to taxonomists for standard genome sequencing and annotation.</title>
        <authorList>
            <consortium name="The Broad Institute Genomics Platform"/>
            <consortium name="The Broad Institute Genome Sequencing Center for Infectious Disease"/>
            <person name="Wu L."/>
            <person name="Ma J."/>
        </authorList>
    </citation>
    <scope>NUCLEOTIDE SEQUENCE [LARGE SCALE GENOMIC DNA]</scope>
    <source>
        <strain evidence="4">CGMCC 1.12449</strain>
    </source>
</reference>
<evidence type="ECO:0000256" key="1">
    <source>
        <dbReference type="SAM" id="MobiDB-lite"/>
    </source>
</evidence>
<evidence type="ECO:0000259" key="2">
    <source>
        <dbReference type="Pfam" id="PF18932"/>
    </source>
</evidence>
<accession>A0ABW4MCG9</accession>
<sequence>MPKNNLRPRGNYTVGYARPPLATRFQPGRSGNPKGRPRKSQPEPLDLPAGLSPLNRAVLEHMLTPLDGASNAVVPSTNLERVVKQAVDGAMSGDVRCLRLILPLYEEAQKAKAACPDNELSDAVRQFSEILILAKHNDLTLLDLKRELLERVQRSREEDPGAKSVEPPN</sequence>